<dbReference type="Gene3D" id="3.90.226.10">
    <property type="entry name" value="2-enoyl-CoA Hydratase, Chain A, domain 1"/>
    <property type="match status" value="1"/>
</dbReference>
<evidence type="ECO:0000256" key="8">
    <source>
        <dbReference type="ARBA" id="ARBA00023239"/>
    </source>
</evidence>
<proteinExistence type="inferred from homology"/>
<evidence type="ECO:0000256" key="3">
    <source>
        <dbReference type="ARBA" id="ARBA00022832"/>
    </source>
</evidence>
<keyword evidence="5" id="KW-0560">Oxidoreductase</keyword>
<reference evidence="13 14" key="1">
    <citation type="submission" date="2019-03" db="EMBL/GenBank/DDBJ databases">
        <title>Sapientia aquatica gen. nov., sp. nov., isolated from a crater lake.</title>
        <authorList>
            <person name="Felfoldi T."/>
            <person name="Szabo A."/>
            <person name="Toth E."/>
            <person name="Schumann P."/>
            <person name="Keki Z."/>
            <person name="Marialigeti K."/>
            <person name="Mathe I."/>
        </authorList>
    </citation>
    <scope>NUCLEOTIDE SEQUENCE [LARGE SCALE GENOMIC DNA]</scope>
    <source>
        <strain evidence="13 14">SA-152</strain>
    </source>
</reference>
<feature type="domain" description="3-hydroxyacyl-CoA dehydrogenase C-terminal" evidence="11">
    <location>
        <begin position="628"/>
        <end position="711"/>
    </location>
</feature>
<evidence type="ECO:0000256" key="10">
    <source>
        <dbReference type="ARBA" id="ARBA00049556"/>
    </source>
</evidence>
<dbReference type="Pfam" id="PF00378">
    <property type="entry name" value="ECH_1"/>
    <property type="match status" value="1"/>
</dbReference>
<dbReference type="InterPro" id="IPR006108">
    <property type="entry name" value="3HC_DH_C"/>
</dbReference>
<evidence type="ECO:0000313" key="14">
    <source>
        <dbReference type="Proteomes" id="UP000294829"/>
    </source>
</evidence>
<dbReference type="SUPFAM" id="SSF51735">
    <property type="entry name" value="NAD(P)-binding Rossmann-fold domains"/>
    <property type="match status" value="1"/>
</dbReference>
<dbReference type="SUPFAM" id="SSF48179">
    <property type="entry name" value="6-phosphogluconate dehydrogenase C-terminal domain-like"/>
    <property type="match status" value="2"/>
</dbReference>
<keyword evidence="7" id="KW-0443">Lipid metabolism</keyword>
<comment type="pathway">
    <text evidence="1">Lipid metabolism; fatty acid beta-oxidation.</text>
</comment>
<dbReference type="Pfam" id="PF00725">
    <property type="entry name" value="3HCDH"/>
    <property type="match status" value="2"/>
</dbReference>
<evidence type="ECO:0000256" key="2">
    <source>
        <dbReference type="ARBA" id="ARBA00007005"/>
    </source>
</evidence>
<evidence type="ECO:0000259" key="12">
    <source>
        <dbReference type="Pfam" id="PF02737"/>
    </source>
</evidence>
<evidence type="ECO:0000256" key="1">
    <source>
        <dbReference type="ARBA" id="ARBA00005005"/>
    </source>
</evidence>
<feature type="domain" description="3-hydroxyacyl-CoA dehydrogenase NAD binding" evidence="12">
    <location>
        <begin position="321"/>
        <end position="498"/>
    </location>
</feature>
<dbReference type="EMBL" id="SMYL01000005">
    <property type="protein sequence ID" value="TDK65642.1"/>
    <property type="molecule type" value="Genomic_DNA"/>
</dbReference>
<keyword evidence="6" id="KW-0520">NAD</keyword>
<evidence type="ECO:0000259" key="11">
    <source>
        <dbReference type="Pfam" id="PF00725"/>
    </source>
</evidence>
<accession>A0A4R5W119</accession>
<gene>
    <name evidence="13" type="ORF">E2I14_11910</name>
</gene>
<dbReference type="InterPro" id="IPR029045">
    <property type="entry name" value="ClpP/crotonase-like_dom_sf"/>
</dbReference>
<evidence type="ECO:0000256" key="9">
    <source>
        <dbReference type="ARBA" id="ARBA00023268"/>
    </source>
</evidence>
<dbReference type="UniPathway" id="UPA00659"/>
<dbReference type="GO" id="GO:0006635">
    <property type="term" value="P:fatty acid beta-oxidation"/>
    <property type="evidence" value="ECO:0007669"/>
    <property type="project" value="UniProtKB-UniPathway"/>
</dbReference>
<dbReference type="Gene3D" id="3.40.50.720">
    <property type="entry name" value="NAD(P)-binding Rossmann-like Domain"/>
    <property type="match status" value="1"/>
</dbReference>
<keyword evidence="8" id="KW-0456">Lyase</keyword>
<dbReference type="RefSeq" id="WP_133328742.1">
    <property type="nucleotide sequence ID" value="NZ_SMYL01000005.1"/>
</dbReference>
<dbReference type="Pfam" id="PF02737">
    <property type="entry name" value="3HCDH_N"/>
    <property type="match status" value="1"/>
</dbReference>
<keyword evidence="3" id="KW-0276">Fatty acid metabolism</keyword>
<comment type="similarity">
    <text evidence="2">In the central section; belongs to the 3-hydroxyacyl-CoA dehydrogenase family.</text>
</comment>
<dbReference type="PANTHER" id="PTHR43612:SF3">
    <property type="entry name" value="TRIFUNCTIONAL ENZYME SUBUNIT ALPHA, MITOCHONDRIAL"/>
    <property type="match status" value="1"/>
</dbReference>
<dbReference type="OrthoDB" id="5287258at2"/>
<evidence type="ECO:0000256" key="6">
    <source>
        <dbReference type="ARBA" id="ARBA00023027"/>
    </source>
</evidence>
<keyword evidence="9" id="KW-0511">Multifunctional enzyme</keyword>
<dbReference type="FunFam" id="3.40.50.720:FF:000009">
    <property type="entry name" value="Fatty oxidation complex, alpha subunit"/>
    <property type="match status" value="1"/>
</dbReference>
<sequence>MTETIILEVDADGVALITIDVLGREFNAFVPELLEQLRVVVHRISTDSIIKGAVITSGKVGSFIVGADLTDIVQWHDKGMTAQAAAQRAASGAQVFRQLELCGKPVAAAINGLALGGGYEFCLACHYRVLVDDDAVRIGLPDVQLGLLPSAGGTQRLPRLIGIERALPLLLSGQHLSAREALAYQLVDTLAPADKLVETARQWVLTHPDAHQPWDSTGFRIPGGAGAMANHSVTSFGTGLASVRQASQDNYPAPLAILSCVYEGTQLPFDLALKIEAKYFGSLACGVVARNLMRTMFINKGAADKLVRRPQDVEKRQVTRLGVLGAGLMGAGIAHVAALAGINVVLLDSTIEQANKGWSYSKKILDKSVLAGRISAQQAEVILARILATTDFSQLAESQLIVEAVFEDRAIKSSVMEKVAGILSSEGVFASNTSTLPITGLAQQWSQPQQFIGLHFFSPVERMPLVEVIIGQQTSQATIAAALDFVAQLKKTPIIVHDSPSFYTSRIFCSYIDEGMAMLAEGIQPALIENAARSAGFAVGPLAVTDEVSIDLQKRILDQSQADQLPEKFQRRHAHEVINRFYQLGRLGRKTGGGFYDFPVDGKKRLWSGLSELYPLKQLQPELSEVQHRLLYLQALEAARCMEEGVINDAADADLGAVLGLGYPAWTGGTLSLIDSVGIRLFVARCEHFANQYGERYRPSAWLRARAEHGEQFYSKASVHP</sequence>
<dbReference type="CDD" id="cd06558">
    <property type="entry name" value="crotonase-like"/>
    <property type="match status" value="1"/>
</dbReference>
<feature type="domain" description="3-hydroxyacyl-CoA dehydrogenase C-terminal" evidence="11">
    <location>
        <begin position="502"/>
        <end position="597"/>
    </location>
</feature>
<evidence type="ECO:0000256" key="7">
    <source>
        <dbReference type="ARBA" id="ARBA00023098"/>
    </source>
</evidence>
<dbReference type="Proteomes" id="UP000294829">
    <property type="component" value="Unassembled WGS sequence"/>
</dbReference>
<name>A0A4R5W119_9BURK</name>
<dbReference type="GO" id="GO:0016509">
    <property type="term" value="F:long-chain (3S)-3-hydroxyacyl-CoA dehydrogenase (NAD+) activity"/>
    <property type="evidence" value="ECO:0007669"/>
    <property type="project" value="TreeGrafter"/>
</dbReference>
<dbReference type="AlphaFoldDB" id="A0A4R5W119"/>
<keyword evidence="4" id="KW-0442">Lipid degradation</keyword>
<keyword evidence="14" id="KW-1185">Reference proteome</keyword>
<dbReference type="InterPro" id="IPR006176">
    <property type="entry name" value="3-OHacyl-CoA_DH_NAD-bd"/>
</dbReference>
<dbReference type="InterPro" id="IPR001753">
    <property type="entry name" value="Enoyl-CoA_hydra/iso"/>
</dbReference>
<dbReference type="InterPro" id="IPR036291">
    <property type="entry name" value="NAD(P)-bd_dom_sf"/>
</dbReference>
<evidence type="ECO:0000313" key="13">
    <source>
        <dbReference type="EMBL" id="TDK65642.1"/>
    </source>
</evidence>
<organism evidence="13 14">
    <name type="scientific">Sapientia aquatica</name>
    <dbReference type="NCBI Taxonomy" id="1549640"/>
    <lineage>
        <taxon>Bacteria</taxon>
        <taxon>Pseudomonadati</taxon>
        <taxon>Pseudomonadota</taxon>
        <taxon>Betaproteobacteria</taxon>
        <taxon>Burkholderiales</taxon>
        <taxon>Oxalobacteraceae</taxon>
        <taxon>Sapientia</taxon>
    </lineage>
</organism>
<dbReference type="GO" id="GO:0004300">
    <property type="term" value="F:enoyl-CoA hydratase activity"/>
    <property type="evidence" value="ECO:0007669"/>
    <property type="project" value="TreeGrafter"/>
</dbReference>
<dbReference type="InterPro" id="IPR050136">
    <property type="entry name" value="FA_oxidation_alpha_subunit"/>
</dbReference>
<comment type="catalytic activity">
    <reaction evidence="10">
        <text>a (3S)-3-hydroxyacyl-CoA + NAD(+) = a 3-oxoacyl-CoA + NADH + H(+)</text>
        <dbReference type="Rhea" id="RHEA:22432"/>
        <dbReference type="ChEBI" id="CHEBI:15378"/>
        <dbReference type="ChEBI" id="CHEBI:57318"/>
        <dbReference type="ChEBI" id="CHEBI:57540"/>
        <dbReference type="ChEBI" id="CHEBI:57945"/>
        <dbReference type="ChEBI" id="CHEBI:90726"/>
        <dbReference type="EC" id="1.1.1.35"/>
    </reaction>
</comment>
<evidence type="ECO:0000256" key="4">
    <source>
        <dbReference type="ARBA" id="ARBA00022963"/>
    </source>
</evidence>
<dbReference type="PANTHER" id="PTHR43612">
    <property type="entry name" value="TRIFUNCTIONAL ENZYME SUBUNIT ALPHA"/>
    <property type="match status" value="1"/>
</dbReference>
<dbReference type="Gene3D" id="1.10.1040.50">
    <property type="match status" value="1"/>
</dbReference>
<comment type="caution">
    <text evidence="13">The sequence shown here is derived from an EMBL/GenBank/DDBJ whole genome shotgun (WGS) entry which is preliminary data.</text>
</comment>
<protein>
    <submittedName>
        <fullName evidence="13">3-hydroxyacyl-CoA dehydrogenase</fullName>
    </submittedName>
</protein>
<evidence type="ECO:0000256" key="5">
    <source>
        <dbReference type="ARBA" id="ARBA00023002"/>
    </source>
</evidence>
<dbReference type="SUPFAM" id="SSF52096">
    <property type="entry name" value="ClpP/crotonase"/>
    <property type="match status" value="1"/>
</dbReference>
<dbReference type="GO" id="GO:0070403">
    <property type="term" value="F:NAD+ binding"/>
    <property type="evidence" value="ECO:0007669"/>
    <property type="project" value="InterPro"/>
</dbReference>
<dbReference type="InterPro" id="IPR008927">
    <property type="entry name" value="6-PGluconate_DH-like_C_sf"/>
</dbReference>